<organism evidence="1 2">
    <name type="scientific">Kolteria novifilia</name>
    <dbReference type="NCBI Taxonomy" id="2527975"/>
    <lineage>
        <taxon>Bacteria</taxon>
        <taxon>Pseudomonadati</taxon>
        <taxon>Planctomycetota</taxon>
        <taxon>Planctomycetia</taxon>
        <taxon>Kolteriales</taxon>
        <taxon>Kolteriaceae</taxon>
        <taxon>Kolteria</taxon>
    </lineage>
</organism>
<proteinExistence type="predicted"/>
<evidence type="ECO:0000313" key="1">
    <source>
        <dbReference type="EMBL" id="QDU60709.1"/>
    </source>
</evidence>
<dbReference type="AlphaFoldDB" id="A0A518B161"/>
<keyword evidence="2" id="KW-1185">Reference proteome</keyword>
<gene>
    <name evidence="1" type="ORF">Pan216_15580</name>
</gene>
<dbReference type="RefSeq" id="WP_145256976.1">
    <property type="nucleotide sequence ID" value="NZ_CP036279.1"/>
</dbReference>
<reference evidence="1 2" key="1">
    <citation type="submission" date="2019-02" db="EMBL/GenBank/DDBJ databases">
        <title>Deep-cultivation of Planctomycetes and their phenomic and genomic characterization uncovers novel biology.</title>
        <authorList>
            <person name="Wiegand S."/>
            <person name="Jogler M."/>
            <person name="Boedeker C."/>
            <person name="Pinto D."/>
            <person name="Vollmers J."/>
            <person name="Rivas-Marin E."/>
            <person name="Kohn T."/>
            <person name="Peeters S.H."/>
            <person name="Heuer A."/>
            <person name="Rast P."/>
            <person name="Oberbeckmann S."/>
            <person name="Bunk B."/>
            <person name="Jeske O."/>
            <person name="Meyerdierks A."/>
            <person name="Storesund J.E."/>
            <person name="Kallscheuer N."/>
            <person name="Luecker S."/>
            <person name="Lage O.M."/>
            <person name="Pohl T."/>
            <person name="Merkel B.J."/>
            <person name="Hornburger P."/>
            <person name="Mueller R.-W."/>
            <person name="Bruemmer F."/>
            <person name="Labrenz M."/>
            <person name="Spormann A.M."/>
            <person name="Op den Camp H."/>
            <person name="Overmann J."/>
            <person name="Amann R."/>
            <person name="Jetten M.S.M."/>
            <person name="Mascher T."/>
            <person name="Medema M.H."/>
            <person name="Devos D.P."/>
            <person name="Kaster A.-K."/>
            <person name="Ovreas L."/>
            <person name="Rohde M."/>
            <person name="Galperin M.Y."/>
            <person name="Jogler C."/>
        </authorList>
    </citation>
    <scope>NUCLEOTIDE SEQUENCE [LARGE SCALE GENOMIC DNA]</scope>
    <source>
        <strain evidence="1 2">Pan216</strain>
    </source>
</reference>
<dbReference type="KEGG" id="knv:Pan216_15580"/>
<sequence length="142" mass="15502">MAWGGLIFRAPKEVSVEDLPSDFEVPPLGTKEEVSQVLRQLIPQGDHGDDRSSVVGDDFWLELNLDRREEGSTLTSIGVRSNGGLGAIGILQQICDALGARLYDNQEGDFADLGNNTRASMEAFAAFRDRAIKKMTDTSDTE</sequence>
<dbReference type="OrthoDB" id="8481871at2"/>
<name>A0A518B161_9BACT</name>
<dbReference type="EMBL" id="CP036279">
    <property type="protein sequence ID" value="QDU60709.1"/>
    <property type="molecule type" value="Genomic_DNA"/>
</dbReference>
<evidence type="ECO:0000313" key="2">
    <source>
        <dbReference type="Proteomes" id="UP000317093"/>
    </source>
</evidence>
<protein>
    <submittedName>
        <fullName evidence="1">Uncharacterized protein</fullName>
    </submittedName>
</protein>
<dbReference type="Proteomes" id="UP000317093">
    <property type="component" value="Chromosome"/>
</dbReference>
<accession>A0A518B161</accession>